<reference evidence="1" key="1">
    <citation type="submission" date="2021-06" db="EMBL/GenBank/DDBJ databases">
        <authorList>
            <person name="Kallberg Y."/>
            <person name="Tangrot J."/>
            <person name="Rosling A."/>
        </authorList>
    </citation>
    <scope>NUCLEOTIDE SEQUENCE</scope>
    <source>
        <strain evidence="1">87-6 pot B 2015</strain>
    </source>
</reference>
<dbReference type="AlphaFoldDB" id="A0A9N9DAD5"/>
<comment type="caution">
    <text evidence="1">The sequence shown here is derived from an EMBL/GenBank/DDBJ whole genome shotgun (WGS) entry which is preliminary data.</text>
</comment>
<keyword evidence="2" id="KW-1185">Reference proteome</keyword>
<protein>
    <submittedName>
        <fullName evidence="1">6639_t:CDS:1</fullName>
    </submittedName>
</protein>
<organism evidence="1 2">
    <name type="scientific">Funneliformis mosseae</name>
    <name type="common">Endomycorrhizal fungus</name>
    <name type="synonym">Glomus mosseae</name>
    <dbReference type="NCBI Taxonomy" id="27381"/>
    <lineage>
        <taxon>Eukaryota</taxon>
        <taxon>Fungi</taxon>
        <taxon>Fungi incertae sedis</taxon>
        <taxon>Mucoromycota</taxon>
        <taxon>Glomeromycotina</taxon>
        <taxon>Glomeromycetes</taxon>
        <taxon>Glomerales</taxon>
        <taxon>Glomeraceae</taxon>
        <taxon>Funneliformis</taxon>
    </lineage>
</organism>
<evidence type="ECO:0000313" key="1">
    <source>
        <dbReference type="EMBL" id="CAG8629054.1"/>
    </source>
</evidence>
<sequence length="75" mass="8851">MLVPLENIPDCHTQLLIMSLGIYKFTNPFRILICLENGKLYSESKMFKDVARYYHEAKNYDNAVFTYKDGCLYDM</sequence>
<name>A0A9N9DAD5_FUNMO</name>
<accession>A0A9N9DAD5</accession>
<dbReference type="EMBL" id="CAJVPP010003429">
    <property type="protein sequence ID" value="CAG8629054.1"/>
    <property type="molecule type" value="Genomic_DNA"/>
</dbReference>
<proteinExistence type="predicted"/>
<gene>
    <name evidence="1" type="ORF">FMOSSE_LOCUS10388</name>
</gene>
<evidence type="ECO:0000313" key="2">
    <source>
        <dbReference type="Proteomes" id="UP000789375"/>
    </source>
</evidence>
<feature type="non-terminal residue" evidence="1">
    <location>
        <position position="75"/>
    </location>
</feature>
<dbReference type="Proteomes" id="UP000789375">
    <property type="component" value="Unassembled WGS sequence"/>
</dbReference>